<accession>A0A3D5IYJ5</accession>
<comment type="caution">
    <text evidence="1">The sequence shown here is derived from an EMBL/GenBank/DDBJ whole genome shotgun (WGS) entry which is preliminary data.</text>
</comment>
<dbReference type="EMBL" id="DPMF01000099">
    <property type="protein sequence ID" value="HCV80322.1"/>
    <property type="molecule type" value="Genomic_DNA"/>
</dbReference>
<evidence type="ECO:0000313" key="2">
    <source>
        <dbReference type="Proteomes" id="UP000264330"/>
    </source>
</evidence>
<reference evidence="1 2" key="1">
    <citation type="journal article" date="2018" name="Nat. Biotechnol.">
        <title>A standardized bacterial taxonomy based on genome phylogeny substantially revises the tree of life.</title>
        <authorList>
            <person name="Parks D.H."/>
            <person name="Chuvochina M."/>
            <person name="Waite D.W."/>
            <person name="Rinke C."/>
            <person name="Skarshewski A."/>
            <person name="Chaumeil P.A."/>
            <person name="Hugenholtz P."/>
        </authorList>
    </citation>
    <scope>NUCLEOTIDE SEQUENCE [LARGE SCALE GENOMIC DNA]</scope>
    <source>
        <strain evidence="1">UBA9359</strain>
    </source>
</reference>
<dbReference type="InterPro" id="IPR025332">
    <property type="entry name" value="DUF4238"/>
</dbReference>
<gene>
    <name evidence="1" type="ORF">DGQ38_04670</name>
</gene>
<proteinExistence type="predicted"/>
<dbReference type="AlphaFoldDB" id="A0A3D5IYJ5"/>
<protein>
    <submittedName>
        <fullName evidence="1">DUF4238 domain-containing protein</fullName>
    </submittedName>
</protein>
<organism evidence="1 2">
    <name type="scientific">Zunongwangia profunda</name>
    <dbReference type="NCBI Taxonomy" id="398743"/>
    <lineage>
        <taxon>Bacteria</taxon>
        <taxon>Pseudomonadati</taxon>
        <taxon>Bacteroidota</taxon>
        <taxon>Flavobacteriia</taxon>
        <taxon>Flavobacteriales</taxon>
        <taxon>Flavobacteriaceae</taxon>
        <taxon>Zunongwangia</taxon>
    </lineage>
</organism>
<dbReference type="Proteomes" id="UP000264330">
    <property type="component" value="Unassembled WGS sequence"/>
</dbReference>
<evidence type="ECO:0000313" key="1">
    <source>
        <dbReference type="EMBL" id="HCV80322.1"/>
    </source>
</evidence>
<sequence>MQSLYRQLKKKILNQIKKRHHYVWRNYLRAWSNSNDLIPSLIKINNKIAITNLTNVAQKKLFYSLEEFTFEEEYYLKKIILSLSNKETETIFLEYFNLFTSYSRFKRILDKNNISENKKSEIEQFLKFMKSNFMEDFHSDFEKFGQKLIDIKKVEDLEFLKDSSALMKTYLFLCFQYVRTNKMKNAFIKNFEGRSTVKAKFFNIISFVIATGMANGLMNYKESKFVFIRNNSKIDFITSDQPIINLKEHETNNKGNVKSMELFYPISPKIALKVHYNDGKNFEHIKIYENEVKKFNQIIFDKSEDFVFASSSEQLEIYKNCL</sequence>
<name>A0A3D5IYJ5_9FLAO</name>
<dbReference type="Pfam" id="PF14022">
    <property type="entry name" value="DUF4238"/>
    <property type="match status" value="1"/>
</dbReference>